<evidence type="ECO:0000313" key="1">
    <source>
        <dbReference type="EMBL" id="NEU75329.1"/>
    </source>
</evidence>
<dbReference type="EMBL" id="JTCM02000065">
    <property type="protein sequence ID" value="NEU75329.1"/>
    <property type="molecule type" value="Genomic_DNA"/>
</dbReference>
<organism evidence="1 2">
    <name type="scientific">Hassallia byssoidea VB512170</name>
    <dbReference type="NCBI Taxonomy" id="1304833"/>
    <lineage>
        <taxon>Bacteria</taxon>
        <taxon>Bacillati</taxon>
        <taxon>Cyanobacteriota</taxon>
        <taxon>Cyanophyceae</taxon>
        <taxon>Nostocales</taxon>
        <taxon>Tolypothrichaceae</taxon>
        <taxon>Hassallia</taxon>
    </lineage>
</organism>
<proteinExistence type="predicted"/>
<evidence type="ECO:0000313" key="2">
    <source>
        <dbReference type="Proteomes" id="UP000031549"/>
    </source>
</evidence>
<name>A0A846HEV9_9CYAN</name>
<accession>A0A846HEV9</accession>
<dbReference type="Proteomes" id="UP000031549">
    <property type="component" value="Unassembled WGS sequence"/>
</dbReference>
<gene>
    <name evidence="1" type="ORF">PI95_022920</name>
</gene>
<dbReference type="RefSeq" id="WP_039741458.1">
    <property type="nucleotide sequence ID" value="NZ_JTCM02000065.1"/>
</dbReference>
<sequence>MAKKLSLLNKNQRKWLNNFLEGKPYARLTNVYDSLDGDRVVEIVWWEHSIPTVIDSHTLIQGSISYKVRIKLRKFGDPRQTANFSYEIIPAQKQTLPYRLKEQLSLELPQSYLIPTPKNPVVVKSRKTKQKILVAGITQQTLPLEGITAQLNEINLKDGGVPLSEQELLLETTPHIDLDTGTRYKLPSAIIKILNDKKANFREWESAISLYQVAGSSALLQYLNELDGWRKYHGTQQVINSVQDVNQSKVDIQSVGNKGIL</sequence>
<reference evidence="1 2" key="1">
    <citation type="journal article" date="2015" name="Genome Announc.">
        <title>Draft Genome Sequence of Cyanobacterium Hassallia byssoidea Strain VB512170, Isolated from Monuments in India.</title>
        <authorList>
            <person name="Singh D."/>
            <person name="Chandrababunaidu M.M."/>
            <person name="Panda A."/>
            <person name="Sen D."/>
            <person name="Bhattacharyya S."/>
            <person name="Adhikary S.P."/>
            <person name="Tripathy S."/>
        </authorList>
    </citation>
    <scope>NUCLEOTIDE SEQUENCE [LARGE SCALE GENOMIC DNA]</scope>
    <source>
        <strain evidence="1 2">VB512170</strain>
    </source>
</reference>
<dbReference type="AlphaFoldDB" id="A0A846HEV9"/>
<protein>
    <submittedName>
        <fullName evidence="1">Uncharacterized protein</fullName>
    </submittedName>
</protein>
<comment type="caution">
    <text evidence="1">The sequence shown here is derived from an EMBL/GenBank/DDBJ whole genome shotgun (WGS) entry which is preliminary data.</text>
</comment>
<keyword evidence="2" id="KW-1185">Reference proteome</keyword>